<sequence length="29" mass="3155">MALVRTASATARAAWIFACRTSSRRLVST</sequence>
<dbReference type="Proteomes" id="UP000663760">
    <property type="component" value="Chromosome 15"/>
</dbReference>
<evidence type="ECO:0000313" key="1">
    <source>
        <dbReference type="EMBL" id="CAA7408504.1"/>
    </source>
</evidence>
<gene>
    <name evidence="1" type="ORF">SI8410_15019182</name>
</gene>
<protein>
    <submittedName>
        <fullName evidence="1">Uncharacterized protein</fullName>
    </submittedName>
</protein>
<organism evidence="1 2">
    <name type="scientific">Spirodela intermedia</name>
    <name type="common">Intermediate duckweed</name>
    <dbReference type="NCBI Taxonomy" id="51605"/>
    <lineage>
        <taxon>Eukaryota</taxon>
        <taxon>Viridiplantae</taxon>
        <taxon>Streptophyta</taxon>
        <taxon>Embryophyta</taxon>
        <taxon>Tracheophyta</taxon>
        <taxon>Spermatophyta</taxon>
        <taxon>Magnoliopsida</taxon>
        <taxon>Liliopsida</taxon>
        <taxon>Araceae</taxon>
        <taxon>Lemnoideae</taxon>
        <taxon>Spirodela</taxon>
    </lineage>
</organism>
<proteinExistence type="predicted"/>
<accession>A0A7I8LGZ5</accession>
<dbReference type="EMBL" id="LR746278">
    <property type="protein sequence ID" value="CAA7408504.1"/>
    <property type="molecule type" value="Genomic_DNA"/>
</dbReference>
<evidence type="ECO:0000313" key="2">
    <source>
        <dbReference type="Proteomes" id="UP000663760"/>
    </source>
</evidence>
<name>A0A7I8LGZ5_SPIIN</name>
<dbReference type="AlphaFoldDB" id="A0A7I8LGZ5"/>
<reference evidence="1" key="1">
    <citation type="submission" date="2020-02" db="EMBL/GenBank/DDBJ databases">
        <authorList>
            <person name="Scholz U."/>
            <person name="Mascher M."/>
            <person name="Fiebig A."/>
        </authorList>
    </citation>
    <scope>NUCLEOTIDE SEQUENCE</scope>
</reference>
<keyword evidence="2" id="KW-1185">Reference proteome</keyword>